<keyword evidence="4" id="KW-1185">Reference proteome</keyword>
<protein>
    <submittedName>
        <fullName evidence="3">Putative membrane protein</fullName>
    </submittedName>
</protein>
<dbReference type="OrthoDB" id="6556095at2"/>
<feature type="compositionally biased region" description="Basic residues" evidence="1">
    <location>
        <begin position="47"/>
        <end position="59"/>
    </location>
</feature>
<evidence type="ECO:0000256" key="2">
    <source>
        <dbReference type="SAM" id="Phobius"/>
    </source>
</evidence>
<feature type="region of interest" description="Disordered" evidence="1">
    <location>
        <begin position="39"/>
        <end position="59"/>
    </location>
</feature>
<evidence type="ECO:0000313" key="4">
    <source>
        <dbReference type="Proteomes" id="UP000059419"/>
    </source>
</evidence>
<accession>A0A0U5KZ63</accession>
<dbReference type="KEGG" id="ege:EM595_1392"/>
<gene>
    <name evidence="3" type="ORF">EM595_1392</name>
</gene>
<evidence type="ECO:0000256" key="1">
    <source>
        <dbReference type="SAM" id="MobiDB-lite"/>
    </source>
</evidence>
<organism evidence="3 4">
    <name type="scientific">Duffyella gerundensis</name>
    <dbReference type="NCBI Taxonomy" id="1619313"/>
    <lineage>
        <taxon>Bacteria</taxon>
        <taxon>Pseudomonadati</taxon>
        <taxon>Pseudomonadota</taxon>
        <taxon>Gammaproteobacteria</taxon>
        <taxon>Enterobacterales</taxon>
        <taxon>Erwiniaceae</taxon>
        <taxon>Duffyella</taxon>
    </lineage>
</organism>
<evidence type="ECO:0000313" key="3">
    <source>
        <dbReference type="EMBL" id="CUU23626.1"/>
    </source>
</evidence>
<keyword evidence="2" id="KW-0472">Membrane</keyword>
<name>A0A0U5KZ63_9GAMM</name>
<sequence>MESRDDKLIAVIGLLSASLIGMIFLFIMTWLADVRRFSDDATTQQSCHKKISPPPIRHH</sequence>
<dbReference type="RefSeq" id="WP_067429485.1">
    <property type="nucleotide sequence ID" value="NZ_CP072598.1"/>
</dbReference>
<dbReference type="AlphaFoldDB" id="A0A0U5KZ63"/>
<feature type="transmembrane region" description="Helical" evidence="2">
    <location>
        <begin position="12"/>
        <end position="32"/>
    </location>
</feature>
<keyword evidence="2" id="KW-1133">Transmembrane helix</keyword>
<reference evidence="4" key="1">
    <citation type="submission" date="2015-11" db="EMBL/GenBank/DDBJ databases">
        <authorList>
            <person name="Blom J."/>
        </authorList>
    </citation>
    <scope>NUCLEOTIDE SEQUENCE [LARGE SCALE GENOMIC DNA]</scope>
</reference>
<dbReference type="EMBL" id="LN907827">
    <property type="protein sequence ID" value="CUU23626.1"/>
    <property type="molecule type" value="Genomic_DNA"/>
</dbReference>
<dbReference type="PATRIC" id="fig|1619313.3.peg.1442"/>
<dbReference type="GeneID" id="84613573"/>
<dbReference type="Proteomes" id="UP000059419">
    <property type="component" value="Chromosome 1"/>
</dbReference>
<proteinExistence type="predicted"/>
<keyword evidence="2" id="KW-0812">Transmembrane</keyword>